<dbReference type="AlphaFoldDB" id="A0AAD4XL36"/>
<organism evidence="1 2">
    <name type="scientific">Papaver atlanticum</name>
    <dbReference type="NCBI Taxonomy" id="357466"/>
    <lineage>
        <taxon>Eukaryota</taxon>
        <taxon>Viridiplantae</taxon>
        <taxon>Streptophyta</taxon>
        <taxon>Embryophyta</taxon>
        <taxon>Tracheophyta</taxon>
        <taxon>Spermatophyta</taxon>
        <taxon>Magnoliopsida</taxon>
        <taxon>Ranunculales</taxon>
        <taxon>Papaveraceae</taxon>
        <taxon>Papaveroideae</taxon>
        <taxon>Papaver</taxon>
    </lineage>
</organism>
<protein>
    <submittedName>
        <fullName evidence="1">Uncharacterized protein</fullName>
    </submittedName>
</protein>
<evidence type="ECO:0000313" key="2">
    <source>
        <dbReference type="Proteomes" id="UP001202328"/>
    </source>
</evidence>
<keyword evidence="2" id="KW-1185">Reference proteome</keyword>
<reference evidence="1" key="1">
    <citation type="submission" date="2022-04" db="EMBL/GenBank/DDBJ databases">
        <title>A functionally conserved STORR gene fusion in Papaver species that diverged 16.8 million years ago.</title>
        <authorList>
            <person name="Catania T."/>
        </authorList>
    </citation>
    <scope>NUCLEOTIDE SEQUENCE</scope>
    <source>
        <strain evidence="1">S-188037</strain>
    </source>
</reference>
<dbReference type="Proteomes" id="UP001202328">
    <property type="component" value="Unassembled WGS sequence"/>
</dbReference>
<comment type="caution">
    <text evidence="1">The sequence shown here is derived from an EMBL/GenBank/DDBJ whole genome shotgun (WGS) entry which is preliminary data.</text>
</comment>
<sequence length="111" mass="12711">MERGSLGCNDAAQLVCNKAWCTCHWRSNERCRSRRMQRSGEPTPWERVSKKIVERGGLGCDDASQLVGNKAWCTCYGRSNERCRYQSMQRGSNALGERIKVNNGVWRRGVR</sequence>
<evidence type="ECO:0000313" key="1">
    <source>
        <dbReference type="EMBL" id="KAI3923320.1"/>
    </source>
</evidence>
<dbReference type="EMBL" id="JAJJMB010008487">
    <property type="protein sequence ID" value="KAI3923320.1"/>
    <property type="molecule type" value="Genomic_DNA"/>
</dbReference>
<proteinExistence type="predicted"/>
<gene>
    <name evidence="1" type="ORF">MKW98_026913</name>
</gene>
<accession>A0AAD4XL36</accession>
<name>A0AAD4XL36_9MAGN</name>